<dbReference type="InterPro" id="IPR001214">
    <property type="entry name" value="SET_dom"/>
</dbReference>
<evidence type="ECO:0000256" key="2">
    <source>
        <dbReference type="ARBA" id="ARBA00022679"/>
    </source>
</evidence>
<feature type="region of interest" description="Disordered" evidence="7">
    <location>
        <begin position="894"/>
        <end position="936"/>
    </location>
</feature>
<dbReference type="Gene3D" id="2.170.270.10">
    <property type="entry name" value="SET domain"/>
    <property type="match status" value="1"/>
</dbReference>
<dbReference type="PROSITE" id="PS50280">
    <property type="entry name" value="SET"/>
    <property type="match status" value="1"/>
</dbReference>
<comment type="catalytic activity">
    <reaction evidence="6">
        <text>L-lysyl(27)-[histone H3] + 3 S-adenosyl-L-methionine = N(6),N(6),N(6)-trimethyl-L-lysyl(27)-[histone H3] + 3 S-adenosyl-L-homocysteine + 3 H(+)</text>
        <dbReference type="Rhea" id="RHEA:60292"/>
        <dbReference type="Rhea" id="RHEA-COMP:15535"/>
        <dbReference type="Rhea" id="RHEA-COMP:15548"/>
        <dbReference type="ChEBI" id="CHEBI:15378"/>
        <dbReference type="ChEBI" id="CHEBI:29969"/>
        <dbReference type="ChEBI" id="CHEBI:57856"/>
        <dbReference type="ChEBI" id="CHEBI:59789"/>
        <dbReference type="ChEBI" id="CHEBI:61961"/>
        <dbReference type="EC" id="2.1.1.356"/>
    </reaction>
</comment>
<evidence type="ECO:0000256" key="3">
    <source>
        <dbReference type="ARBA" id="ARBA00022691"/>
    </source>
</evidence>
<evidence type="ECO:0000313" key="11">
    <source>
        <dbReference type="Proteomes" id="UP000774617"/>
    </source>
</evidence>
<feature type="region of interest" description="Disordered" evidence="7">
    <location>
        <begin position="461"/>
        <end position="508"/>
    </location>
</feature>
<dbReference type="EMBL" id="JAGTJR010000006">
    <property type="protein sequence ID" value="KAH7058692.1"/>
    <property type="molecule type" value="Genomic_DNA"/>
</dbReference>
<organism evidence="10 11">
    <name type="scientific">Macrophomina phaseolina</name>
    <dbReference type="NCBI Taxonomy" id="35725"/>
    <lineage>
        <taxon>Eukaryota</taxon>
        <taxon>Fungi</taxon>
        <taxon>Dikarya</taxon>
        <taxon>Ascomycota</taxon>
        <taxon>Pezizomycotina</taxon>
        <taxon>Dothideomycetes</taxon>
        <taxon>Dothideomycetes incertae sedis</taxon>
        <taxon>Botryosphaeriales</taxon>
        <taxon>Botryosphaeriaceae</taxon>
        <taxon>Macrophomina</taxon>
    </lineage>
</organism>
<dbReference type="InterPro" id="IPR026489">
    <property type="entry name" value="CXC_dom"/>
</dbReference>
<gene>
    <name evidence="10" type="ORF">B0J12DRAFT_370471</name>
</gene>
<dbReference type="InterPro" id="IPR046341">
    <property type="entry name" value="SET_dom_sf"/>
</dbReference>
<evidence type="ECO:0000256" key="6">
    <source>
        <dbReference type="ARBA" id="ARBA00048568"/>
    </source>
</evidence>
<feature type="compositionally biased region" description="Basic and acidic residues" evidence="7">
    <location>
        <begin position="917"/>
        <end position="926"/>
    </location>
</feature>
<protein>
    <recommendedName>
        <fullName evidence="12">SET domain-containing protein</fullName>
    </recommendedName>
</protein>
<keyword evidence="5" id="KW-0804">Transcription</keyword>
<dbReference type="Pfam" id="PF00856">
    <property type="entry name" value="SET"/>
    <property type="match status" value="1"/>
</dbReference>
<evidence type="ECO:0000256" key="5">
    <source>
        <dbReference type="ARBA" id="ARBA00023163"/>
    </source>
</evidence>
<comment type="caution">
    <text evidence="10">The sequence shown here is derived from an EMBL/GenBank/DDBJ whole genome shotgun (WGS) entry which is preliminary data.</text>
</comment>
<dbReference type="Pfam" id="PF18264">
    <property type="entry name" value="preSET_CXC"/>
    <property type="match status" value="1"/>
</dbReference>
<feature type="domain" description="CXC" evidence="9">
    <location>
        <begin position="965"/>
        <end position="1075"/>
    </location>
</feature>
<keyword evidence="2" id="KW-0808">Transferase</keyword>
<evidence type="ECO:0000256" key="7">
    <source>
        <dbReference type="SAM" id="MobiDB-lite"/>
    </source>
</evidence>
<dbReference type="PANTHER" id="PTHR45747">
    <property type="entry name" value="HISTONE-LYSINE N-METHYLTRANSFERASE E(Z)"/>
    <property type="match status" value="1"/>
</dbReference>
<feature type="compositionally biased region" description="Acidic residues" evidence="7">
    <location>
        <begin position="199"/>
        <end position="217"/>
    </location>
</feature>
<feature type="compositionally biased region" description="Acidic residues" evidence="7">
    <location>
        <begin position="902"/>
        <end position="911"/>
    </location>
</feature>
<feature type="domain" description="SET" evidence="8">
    <location>
        <begin position="1065"/>
        <end position="1206"/>
    </location>
</feature>
<feature type="compositionally biased region" description="Polar residues" evidence="7">
    <location>
        <begin position="223"/>
        <end position="233"/>
    </location>
</feature>
<feature type="compositionally biased region" description="Polar residues" evidence="7">
    <location>
        <begin position="388"/>
        <end position="397"/>
    </location>
</feature>
<proteinExistence type="predicted"/>
<evidence type="ECO:0000259" key="8">
    <source>
        <dbReference type="PROSITE" id="PS50280"/>
    </source>
</evidence>
<evidence type="ECO:0000313" key="10">
    <source>
        <dbReference type="EMBL" id="KAH7058692.1"/>
    </source>
</evidence>
<accession>A0ABQ8GJV1</accession>
<name>A0ABQ8GJV1_9PEZI</name>
<evidence type="ECO:0000259" key="9">
    <source>
        <dbReference type="PROSITE" id="PS51633"/>
    </source>
</evidence>
<keyword evidence="4" id="KW-0805">Transcription regulation</keyword>
<dbReference type="PROSITE" id="PS51633">
    <property type="entry name" value="CXC"/>
    <property type="match status" value="1"/>
</dbReference>
<evidence type="ECO:0000256" key="4">
    <source>
        <dbReference type="ARBA" id="ARBA00023015"/>
    </source>
</evidence>
<feature type="compositionally biased region" description="Basic and acidic residues" evidence="7">
    <location>
        <begin position="487"/>
        <end position="496"/>
    </location>
</feature>
<feature type="region of interest" description="Disordered" evidence="7">
    <location>
        <begin position="1246"/>
        <end position="1364"/>
    </location>
</feature>
<reference evidence="10 11" key="1">
    <citation type="journal article" date="2021" name="Nat. Commun.">
        <title>Genetic determinants of endophytism in the Arabidopsis root mycobiome.</title>
        <authorList>
            <person name="Mesny F."/>
            <person name="Miyauchi S."/>
            <person name="Thiergart T."/>
            <person name="Pickel B."/>
            <person name="Atanasova L."/>
            <person name="Karlsson M."/>
            <person name="Huettel B."/>
            <person name="Barry K.W."/>
            <person name="Haridas S."/>
            <person name="Chen C."/>
            <person name="Bauer D."/>
            <person name="Andreopoulos W."/>
            <person name="Pangilinan J."/>
            <person name="LaButti K."/>
            <person name="Riley R."/>
            <person name="Lipzen A."/>
            <person name="Clum A."/>
            <person name="Drula E."/>
            <person name="Henrissat B."/>
            <person name="Kohler A."/>
            <person name="Grigoriev I.V."/>
            <person name="Martin F.M."/>
            <person name="Hacquard S."/>
        </authorList>
    </citation>
    <scope>NUCLEOTIDE SEQUENCE [LARGE SCALE GENOMIC DNA]</scope>
    <source>
        <strain evidence="10 11">MPI-SDFR-AT-0080</strain>
    </source>
</reference>
<evidence type="ECO:0008006" key="12">
    <source>
        <dbReference type="Google" id="ProtNLM"/>
    </source>
</evidence>
<dbReference type="InterPro" id="IPR041355">
    <property type="entry name" value="Pre-SET_CXC"/>
</dbReference>
<keyword evidence="3" id="KW-0949">S-adenosyl-L-methionine</keyword>
<sequence length="1364" mass="151392">MPGDAIIDLTIEDEDDAVDSVRRRDGPPQCNPRQTDSRRQNNRPATANTLPRQKQAIIDLTAEDTPASNVPGRPGSANETGPLLANDLRPDSRSRNQNTSARTPGTTAGASSNSRAQISGGTDQPRVAPRLSRASANTASAALNPKHSPMFPGGFSGIAHRPGNPYGRRVWDAVVLNPLPPPTLQDGSSPARPQLIGSSDDDDDEKLGDENDEDLQIDEARSTPASANRQTNRAGLRQEHVSPQVPVEQAQGSGQEVGRETGPSSIAERSYFAPVVGEQSAPLIDLSTVQHQAAQGVKHLWRVFPWEVTTRNPPQFDGNLAQGFCDLALAGCSLGRAKQLVEDQIDKRVAASPESPNHLVLDDVLNASASFVDKRVEKANNPAPAFRGQSSRGNSTVGAHLPSPLRHTSALSPSGSFPPSAEESHSRPLRPSTPGTERFVLPTHHEPGLSMLTNRTQHSLADNQPRTETPQPSQQLAEQPGGTNTTRPERCDREAQPEPNPDPVPKPGVVMATIVELVDAPQSDPTSDSPRVGVGTRDVTSDAQQVLEDTITYSITELESLLRGRLKEIQEDREYFTKLRLGRARKAHHLPDDSQTGDSATDFISGPSLVPTQFQQQAFPWPNAEPIQTRGPIKPGGPKVMVQKTQEVFPQGSKGVRSVMNNPVNSYATDAKPVPPYTSYVSLKQNVLAENRRTLMIYPYFDDYQDEDVSKKSLWDELRSRYNIVADELRRRRLLQAEQSWQLRSYAEKFLQDFGCPMKDILRYFLLPTSELIQTLTSELQPHEAKYLQERREESCKEEFDRERKRWRKVLNGLEESLPAKIAFAAVFCPAWLTVFGFSFWHIARRTSAAQQPAIKTSSQPESNRKSSEFAYRDLACRVCHVHNCPFHGAILEQPDLSDHSDSDEETESEAESFQHITKDPSDSKSRTSRRSSVSSVDSLVNYKRLVNAQPRKHTDDDEAVQPIRRDAKYWGTRSKTHIMEKRPPFFPCSHRGSCSDAKCSCFKNGVTCEKTCACAASCKRRYRGCICAQEGLICKENKKCDCWNLNRECDPDLCASCGASEVLDPVNRHNDAAIRGKCTNVNIQRNVPKRTLLGESEVQGFGLYMGEKVNHGDYIGEYKGEIVMKEEGSRRGAVYQHLKTNYLFDLNRAQEVDSTRAGNKLRFINNSAKSPNCMPKVLLCNTVVRIGMFAIKDIKAGEELFFNYNYPIDVTKHFWEKGETKPSGTAYAVKSKKVVKQKARIADSELSSDSEISMGKARKAGPRQKAMAGRSRLGQSAVKGSSTINRLTWATSGKRPRQGVSEKQKTWAELNEYLDDGDAVERDDSDESEVELEDEESSEDGLEEYSESSEETRPRKKGRTKRF</sequence>
<dbReference type="SMART" id="SM00317">
    <property type="entry name" value="SET"/>
    <property type="match status" value="1"/>
</dbReference>
<dbReference type="PANTHER" id="PTHR45747:SF4">
    <property type="entry name" value="HISTONE-LYSINE N-METHYLTRANSFERASE E(Z)"/>
    <property type="match status" value="1"/>
</dbReference>
<feature type="compositionally biased region" description="Polar residues" evidence="7">
    <location>
        <begin position="95"/>
        <end position="122"/>
    </location>
</feature>
<feature type="compositionally biased region" description="Acidic residues" evidence="7">
    <location>
        <begin position="1313"/>
        <end position="1350"/>
    </location>
</feature>
<feature type="region of interest" description="Disordered" evidence="7">
    <location>
        <begin position="1"/>
        <end position="166"/>
    </location>
</feature>
<feature type="region of interest" description="Disordered" evidence="7">
    <location>
        <begin position="381"/>
        <end position="442"/>
    </location>
</feature>
<feature type="compositionally biased region" description="Basic residues" evidence="7">
    <location>
        <begin position="1355"/>
        <end position="1364"/>
    </location>
</feature>
<feature type="region of interest" description="Disordered" evidence="7">
    <location>
        <begin position="181"/>
        <end position="263"/>
    </location>
</feature>
<dbReference type="Proteomes" id="UP000774617">
    <property type="component" value="Unassembled WGS sequence"/>
</dbReference>
<keyword evidence="11" id="KW-1185">Reference proteome</keyword>
<feature type="compositionally biased region" description="Polar residues" evidence="7">
    <location>
        <begin position="461"/>
        <end position="486"/>
    </location>
</feature>
<dbReference type="SUPFAM" id="SSF82199">
    <property type="entry name" value="SET domain"/>
    <property type="match status" value="1"/>
</dbReference>
<feature type="compositionally biased region" description="Polar residues" evidence="7">
    <location>
        <begin position="1279"/>
        <end position="1292"/>
    </location>
</feature>
<dbReference type="InterPro" id="IPR045318">
    <property type="entry name" value="EZH1/2-like"/>
</dbReference>
<feature type="compositionally biased region" description="Polar residues" evidence="7">
    <location>
        <begin position="42"/>
        <end position="52"/>
    </location>
</feature>
<keyword evidence="1" id="KW-0489">Methyltransferase</keyword>
<evidence type="ECO:0000256" key="1">
    <source>
        <dbReference type="ARBA" id="ARBA00022603"/>
    </source>
</evidence>